<dbReference type="AlphaFoldDB" id="A0A239U2J6"/>
<name>A0A239U2J6_9FIRM</name>
<dbReference type="EMBL" id="LT906446">
    <property type="protein sequence ID" value="SNV04085.1"/>
    <property type="molecule type" value="Genomic_DNA"/>
</dbReference>
<feature type="chain" id="PRO_5011237792" evidence="1">
    <location>
        <begin position="23"/>
        <end position="157"/>
    </location>
</feature>
<proteinExistence type="predicted"/>
<keyword evidence="3" id="KW-1185">Reference proteome</keyword>
<evidence type="ECO:0000256" key="1">
    <source>
        <dbReference type="SAM" id="SignalP"/>
    </source>
</evidence>
<gene>
    <name evidence="2" type="ORF">SAMEA4364220_01925</name>
</gene>
<feature type="signal peptide" evidence="1">
    <location>
        <begin position="1"/>
        <end position="22"/>
    </location>
</feature>
<sequence length="157" mass="18410">MLKRVIYLVAVLWIMMLCTAFAEEQKTDKDAGWEVIDIGPAENYEYAFNTLTIKYDRNKDGSINKNIIVYEERKMNVMIASNEYKYYTITDCKLNKDLQSILFGDEKFYTREGKYRWTDKPAYLAWITVRPETIGGDRFIALVTYAAQHDVELEARS</sequence>
<protein>
    <submittedName>
        <fullName evidence="2">Uncharacterized protein</fullName>
    </submittedName>
</protein>
<evidence type="ECO:0000313" key="2">
    <source>
        <dbReference type="EMBL" id="SNV04085.1"/>
    </source>
</evidence>
<evidence type="ECO:0000313" key="3">
    <source>
        <dbReference type="Proteomes" id="UP000215383"/>
    </source>
</evidence>
<reference evidence="2 3" key="1">
    <citation type="submission" date="2017-06" db="EMBL/GenBank/DDBJ databases">
        <authorList>
            <consortium name="Pathogen Informatics"/>
        </authorList>
    </citation>
    <scope>NUCLEOTIDE SEQUENCE [LARGE SCALE GENOMIC DNA]</scope>
    <source>
        <strain evidence="2 3">NCTC10570</strain>
    </source>
</reference>
<dbReference type="GeneID" id="78507912"/>
<dbReference type="Proteomes" id="UP000215383">
    <property type="component" value="Chromosome 1"/>
</dbReference>
<accession>A0A239U2J6</accession>
<dbReference type="RefSeq" id="WP_027889080.1">
    <property type="nucleotide sequence ID" value="NZ_CASFMS010000016.1"/>
</dbReference>
<organism evidence="2 3">
    <name type="scientific">Megamonas hypermegale</name>
    <dbReference type="NCBI Taxonomy" id="158847"/>
    <lineage>
        <taxon>Bacteria</taxon>
        <taxon>Bacillati</taxon>
        <taxon>Bacillota</taxon>
        <taxon>Negativicutes</taxon>
        <taxon>Selenomonadales</taxon>
        <taxon>Selenomonadaceae</taxon>
        <taxon>Megamonas</taxon>
    </lineage>
</organism>
<keyword evidence="1" id="KW-0732">Signal</keyword>